<dbReference type="Gene3D" id="3.40.50.10490">
    <property type="entry name" value="Glucose-6-phosphate isomerase like protein, domain 1"/>
    <property type="match status" value="1"/>
</dbReference>
<dbReference type="SUPFAM" id="SSF53697">
    <property type="entry name" value="SIS domain"/>
    <property type="match status" value="1"/>
</dbReference>
<accession>X1CUD2</accession>
<keyword evidence="2" id="KW-0413">Isomerase</keyword>
<feature type="non-terminal residue" evidence="4">
    <location>
        <position position="151"/>
    </location>
</feature>
<dbReference type="GO" id="GO:0005975">
    <property type="term" value="P:carbohydrate metabolic process"/>
    <property type="evidence" value="ECO:0007669"/>
    <property type="project" value="InterPro"/>
</dbReference>
<dbReference type="Pfam" id="PF10432">
    <property type="entry name" value="bact-PGI_C"/>
    <property type="match status" value="1"/>
</dbReference>
<evidence type="ECO:0000256" key="2">
    <source>
        <dbReference type="ARBA" id="ARBA00023235"/>
    </source>
</evidence>
<dbReference type="InterPro" id="IPR046348">
    <property type="entry name" value="SIS_dom_sf"/>
</dbReference>
<gene>
    <name evidence="4" type="ORF">S01H4_61585</name>
</gene>
<dbReference type="InterPro" id="IPR019490">
    <property type="entry name" value="Glu6P/Mann6P_isomerase_C"/>
</dbReference>
<dbReference type="EMBL" id="BART01036549">
    <property type="protein sequence ID" value="GAH12096.1"/>
    <property type="molecule type" value="Genomic_DNA"/>
</dbReference>
<evidence type="ECO:0000313" key="4">
    <source>
        <dbReference type="EMBL" id="GAH12096.1"/>
    </source>
</evidence>
<protein>
    <recommendedName>
        <fullName evidence="3">Bifunctional glucose-6-phosphate/mannose-6-phosphate isomerase C-terminal domain-containing protein</fullName>
    </recommendedName>
</protein>
<name>X1CUD2_9ZZZZ</name>
<feature type="domain" description="Bifunctional glucose-6-phosphate/mannose-6-phosphate isomerase C-terminal" evidence="3">
    <location>
        <begin position="33"/>
        <end position="98"/>
    </location>
</feature>
<evidence type="ECO:0000259" key="3">
    <source>
        <dbReference type="Pfam" id="PF10432"/>
    </source>
</evidence>
<evidence type="ECO:0000256" key="1">
    <source>
        <dbReference type="ARBA" id="ARBA00010523"/>
    </source>
</evidence>
<proteinExistence type="inferred from homology"/>
<dbReference type="GO" id="GO:1901135">
    <property type="term" value="P:carbohydrate derivative metabolic process"/>
    <property type="evidence" value="ECO:0007669"/>
    <property type="project" value="InterPro"/>
</dbReference>
<dbReference type="AlphaFoldDB" id="X1CUD2"/>
<dbReference type="GO" id="GO:0004476">
    <property type="term" value="F:mannose-6-phosphate isomerase activity"/>
    <property type="evidence" value="ECO:0007669"/>
    <property type="project" value="InterPro"/>
</dbReference>
<dbReference type="GO" id="GO:0004347">
    <property type="term" value="F:glucose-6-phosphate isomerase activity"/>
    <property type="evidence" value="ECO:0007669"/>
    <property type="project" value="InterPro"/>
</dbReference>
<reference evidence="4" key="1">
    <citation type="journal article" date="2014" name="Front. Microbiol.">
        <title>High frequency of phylogenetically diverse reductive dehalogenase-homologous genes in deep subseafloor sedimentary metagenomes.</title>
        <authorList>
            <person name="Kawai M."/>
            <person name="Futagami T."/>
            <person name="Toyoda A."/>
            <person name="Takaki Y."/>
            <person name="Nishi S."/>
            <person name="Hori S."/>
            <person name="Arai W."/>
            <person name="Tsubouchi T."/>
            <person name="Morono Y."/>
            <person name="Uchiyama I."/>
            <person name="Ito T."/>
            <person name="Fujiyama A."/>
            <person name="Inagaki F."/>
            <person name="Takami H."/>
        </authorList>
    </citation>
    <scope>NUCLEOTIDE SEQUENCE</scope>
    <source>
        <strain evidence="4">Expedition CK06-06</strain>
    </source>
</reference>
<sequence length="151" mass="17337">MWLSLAGLKITKLHYLEEVLIKKSNTWNEWLAPPQEIAESFIGKTPLFIGARHLAPVAYRAKCQINENSKALAEGNVRITFMGAEVTLNNDSLSYTPFTSVPLVADQYLYPEFNRNYTLHNSATTSVDRQTILDADTEDNWNWDIEFRYSF</sequence>
<organism evidence="4">
    <name type="scientific">marine sediment metagenome</name>
    <dbReference type="NCBI Taxonomy" id="412755"/>
    <lineage>
        <taxon>unclassified sequences</taxon>
        <taxon>metagenomes</taxon>
        <taxon>ecological metagenomes</taxon>
    </lineage>
</organism>
<comment type="caution">
    <text evidence="4">The sequence shown here is derived from an EMBL/GenBank/DDBJ whole genome shotgun (WGS) entry which is preliminary data.</text>
</comment>
<comment type="similarity">
    <text evidence="1">Belongs to the PGI/PMI family.</text>
</comment>
<dbReference type="GO" id="GO:0097367">
    <property type="term" value="F:carbohydrate derivative binding"/>
    <property type="evidence" value="ECO:0007669"/>
    <property type="project" value="InterPro"/>
</dbReference>